<organism evidence="6 7">
    <name type="scientific">Thiohalocapsa halophila</name>
    <dbReference type="NCBI Taxonomy" id="69359"/>
    <lineage>
        <taxon>Bacteria</taxon>
        <taxon>Pseudomonadati</taxon>
        <taxon>Pseudomonadota</taxon>
        <taxon>Gammaproteobacteria</taxon>
        <taxon>Chromatiales</taxon>
        <taxon>Chromatiaceae</taxon>
        <taxon>Thiohalocapsa</taxon>
    </lineage>
</organism>
<proteinExistence type="predicted"/>
<evidence type="ECO:0000256" key="4">
    <source>
        <dbReference type="SAM" id="Phobius"/>
    </source>
</evidence>
<evidence type="ECO:0000313" key="7">
    <source>
        <dbReference type="Proteomes" id="UP000748752"/>
    </source>
</evidence>
<feature type="transmembrane region" description="Helical" evidence="4">
    <location>
        <begin position="238"/>
        <end position="255"/>
    </location>
</feature>
<dbReference type="PANTHER" id="PTHR14969:SF13">
    <property type="entry name" value="AT30094P"/>
    <property type="match status" value="1"/>
</dbReference>
<name>A0ABS1CCK0_9GAMM</name>
<gene>
    <name evidence="6" type="ORF">CKO31_02340</name>
</gene>
<dbReference type="PANTHER" id="PTHR14969">
    <property type="entry name" value="SPHINGOSINE-1-PHOSPHATE PHOSPHOHYDROLASE"/>
    <property type="match status" value="1"/>
</dbReference>
<evidence type="ECO:0000256" key="3">
    <source>
        <dbReference type="ARBA" id="ARBA00047594"/>
    </source>
</evidence>
<evidence type="ECO:0000256" key="1">
    <source>
        <dbReference type="ARBA" id="ARBA00012374"/>
    </source>
</evidence>
<keyword evidence="4" id="KW-0812">Transmembrane</keyword>
<dbReference type="SMART" id="SM00014">
    <property type="entry name" value="acidPPc"/>
    <property type="match status" value="1"/>
</dbReference>
<feature type="transmembrane region" description="Helical" evidence="4">
    <location>
        <begin position="267"/>
        <end position="287"/>
    </location>
</feature>
<comment type="catalytic activity">
    <reaction evidence="3">
        <text>di-trans,octa-cis-undecaprenyl diphosphate + H2O = di-trans,octa-cis-undecaprenyl phosphate + phosphate + H(+)</text>
        <dbReference type="Rhea" id="RHEA:28094"/>
        <dbReference type="ChEBI" id="CHEBI:15377"/>
        <dbReference type="ChEBI" id="CHEBI:15378"/>
        <dbReference type="ChEBI" id="CHEBI:43474"/>
        <dbReference type="ChEBI" id="CHEBI:58405"/>
        <dbReference type="ChEBI" id="CHEBI:60392"/>
        <dbReference type="EC" id="3.6.1.27"/>
    </reaction>
</comment>
<protein>
    <recommendedName>
        <fullName evidence="1">undecaprenyl-diphosphate phosphatase</fullName>
        <ecNumber evidence="1">3.6.1.27</ecNumber>
    </recommendedName>
    <alternativeName>
        <fullName evidence="2">Undecaprenyl pyrophosphate phosphatase</fullName>
    </alternativeName>
</protein>
<sequence>MADGARGRRGLVLRLWAALGGELDAALFRGAARDPWPGPAATAWLTVAALAALVLGAGLWLLAGYHGGFATLNSAAAELPDWLWQGLTVLGDERVAFALGLLLARRHPRVFWALIVAGLVAALYSRGLKPLLDAARPPAVLPPGSFNLIGPGHRGESFPSGHSVTAGVLFGVLALFARRRAWRTVFLLAAVAAGLSRTALGVHWPVDVAFGLGGGWLAAVIGVRLARRSQWGIHDGSVHLAFVAVAAIVSVGLWVDDGGYPAAGPALQALCVAALGTALLGYVLLPLGRCLRRVAER</sequence>
<feature type="transmembrane region" description="Helical" evidence="4">
    <location>
        <begin position="208"/>
        <end position="226"/>
    </location>
</feature>
<dbReference type="Gene3D" id="1.20.144.10">
    <property type="entry name" value="Phosphatidic acid phosphatase type 2/haloperoxidase"/>
    <property type="match status" value="1"/>
</dbReference>
<dbReference type="InterPro" id="IPR036938">
    <property type="entry name" value="PAP2/HPO_sf"/>
</dbReference>
<feature type="transmembrane region" description="Helical" evidence="4">
    <location>
        <begin position="184"/>
        <end position="202"/>
    </location>
</feature>
<keyword evidence="4" id="KW-0472">Membrane</keyword>
<dbReference type="SUPFAM" id="SSF48317">
    <property type="entry name" value="Acid phosphatase/Vanadium-dependent haloperoxidase"/>
    <property type="match status" value="1"/>
</dbReference>
<feature type="transmembrane region" description="Helical" evidence="4">
    <location>
        <begin position="160"/>
        <end position="177"/>
    </location>
</feature>
<feature type="domain" description="Phosphatidic acid phosphatase type 2/haloperoxidase" evidence="5">
    <location>
        <begin position="112"/>
        <end position="227"/>
    </location>
</feature>
<keyword evidence="4" id="KW-1133">Transmembrane helix</keyword>
<evidence type="ECO:0000256" key="2">
    <source>
        <dbReference type="ARBA" id="ARBA00032707"/>
    </source>
</evidence>
<comment type="caution">
    <text evidence="6">The sequence shown here is derived from an EMBL/GenBank/DDBJ whole genome shotgun (WGS) entry which is preliminary data.</text>
</comment>
<dbReference type="EC" id="3.6.1.27" evidence="1"/>
<keyword evidence="7" id="KW-1185">Reference proteome</keyword>
<feature type="transmembrane region" description="Helical" evidence="4">
    <location>
        <begin position="41"/>
        <end position="63"/>
    </location>
</feature>
<dbReference type="RefSeq" id="WP_200233701.1">
    <property type="nucleotide sequence ID" value="NZ_NRRV01000003.1"/>
</dbReference>
<dbReference type="Proteomes" id="UP000748752">
    <property type="component" value="Unassembled WGS sequence"/>
</dbReference>
<feature type="transmembrane region" description="Helical" evidence="4">
    <location>
        <begin position="110"/>
        <end position="128"/>
    </location>
</feature>
<dbReference type="Pfam" id="PF01569">
    <property type="entry name" value="PAP2"/>
    <property type="match status" value="1"/>
</dbReference>
<accession>A0ABS1CCK0</accession>
<dbReference type="InterPro" id="IPR000326">
    <property type="entry name" value="PAP2/HPO"/>
</dbReference>
<reference evidence="6 7" key="1">
    <citation type="journal article" date="2020" name="Microorganisms">
        <title>Osmotic Adaptation and Compatible Solute Biosynthesis of Phototrophic Bacteria as Revealed from Genome Analyses.</title>
        <authorList>
            <person name="Imhoff J.F."/>
            <person name="Rahn T."/>
            <person name="Kunzel S."/>
            <person name="Keller A."/>
            <person name="Neulinger S.C."/>
        </authorList>
    </citation>
    <scope>NUCLEOTIDE SEQUENCE [LARGE SCALE GENOMIC DNA]</scope>
    <source>
        <strain evidence="6 7">DSM 6210</strain>
    </source>
</reference>
<dbReference type="EMBL" id="NRRV01000003">
    <property type="protein sequence ID" value="MBK1629596.1"/>
    <property type="molecule type" value="Genomic_DNA"/>
</dbReference>
<evidence type="ECO:0000313" key="6">
    <source>
        <dbReference type="EMBL" id="MBK1629596.1"/>
    </source>
</evidence>
<evidence type="ECO:0000259" key="5">
    <source>
        <dbReference type="SMART" id="SM00014"/>
    </source>
</evidence>